<gene>
    <name evidence="3" type="ORF">PhaeoP13_00612</name>
</gene>
<proteinExistence type="inferred from homology"/>
<accession>A0AAN1GP65</accession>
<dbReference type="InterPro" id="IPR014729">
    <property type="entry name" value="Rossmann-like_a/b/a_fold"/>
</dbReference>
<name>A0AAN1GP65_9RHOB</name>
<reference evidence="3 4" key="1">
    <citation type="journal article" date="2017" name="Front. Microbiol.">
        <title>Phaeobacter piscinae sp. nov., a species of the Roseobacter group and potential aquaculture probiont.</title>
        <authorList>
            <person name="Sonnenschein E.C."/>
            <person name="Phippen C.B.W."/>
            <person name="Nielsen K.F."/>
            <person name="Mateiu R.V."/>
            <person name="Melchiorsen J."/>
            <person name="Gram L."/>
            <person name="Overmann J."/>
            <person name="Freese H.M."/>
        </authorList>
    </citation>
    <scope>NUCLEOTIDE SEQUENCE [LARGE SCALE GENOMIC DNA]</scope>
    <source>
        <strain evidence="3 4">P13</strain>
    </source>
</reference>
<dbReference type="SUPFAM" id="SSF52402">
    <property type="entry name" value="Adenine nucleotide alpha hydrolases-like"/>
    <property type="match status" value="1"/>
</dbReference>
<dbReference type="RefSeq" id="WP_096870718.1">
    <property type="nucleotide sequence ID" value="NZ_CP010656.1"/>
</dbReference>
<dbReference type="InterPro" id="IPR006015">
    <property type="entry name" value="Universal_stress_UspA"/>
</dbReference>
<comment type="similarity">
    <text evidence="1">Belongs to the universal stress protein A family.</text>
</comment>
<dbReference type="PANTHER" id="PTHR46268">
    <property type="entry name" value="STRESS RESPONSE PROTEIN NHAX"/>
    <property type="match status" value="1"/>
</dbReference>
<evidence type="ECO:0000313" key="3">
    <source>
        <dbReference type="EMBL" id="ATG42574.1"/>
    </source>
</evidence>
<dbReference type="Proteomes" id="UP000218606">
    <property type="component" value="Chromosome"/>
</dbReference>
<dbReference type="PRINTS" id="PR01438">
    <property type="entry name" value="UNVRSLSTRESS"/>
</dbReference>
<dbReference type="Gene3D" id="3.40.50.620">
    <property type="entry name" value="HUPs"/>
    <property type="match status" value="1"/>
</dbReference>
<dbReference type="InterPro" id="IPR006016">
    <property type="entry name" value="UspA"/>
</dbReference>
<dbReference type="Pfam" id="PF00582">
    <property type="entry name" value="Usp"/>
    <property type="match status" value="1"/>
</dbReference>
<dbReference type="AlphaFoldDB" id="A0AAN1GP65"/>
<sequence>MASKIVVGYDGSTSARTALNFALDVAKAQGGSIVVAHVLEWSPYSFLSASELAERHKRRTEELERAETALIQPLLKDLETSGVDVTATVKYGNIAEVLVTIAKSEGANHVVIGRTGHSALSSRLFGSVAGSLAQAAPVPVTIVP</sequence>
<dbReference type="EMBL" id="CP010767">
    <property type="protein sequence ID" value="ATG42574.1"/>
    <property type="molecule type" value="Genomic_DNA"/>
</dbReference>
<protein>
    <submittedName>
        <fullName evidence="3">Universal stress protein</fullName>
    </submittedName>
</protein>
<evidence type="ECO:0000313" key="4">
    <source>
        <dbReference type="Proteomes" id="UP000218606"/>
    </source>
</evidence>
<evidence type="ECO:0000259" key="2">
    <source>
        <dbReference type="Pfam" id="PF00582"/>
    </source>
</evidence>
<organism evidence="3 4">
    <name type="scientific">Phaeobacter piscinae</name>
    <dbReference type="NCBI Taxonomy" id="1580596"/>
    <lineage>
        <taxon>Bacteria</taxon>
        <taxon>Pseudomonadati</taxon>
        <taxon>Pseudomonadota</taxon>
        <taxon>Alphaproteobacteria</taxon>
        <taxon>Rhodobacterales</taxon>
        <taxon>Roseobacteraceae</taxon>
        <taxon>Phaeobacter</taxon>
    </lineage>
</organism>
<dbReference type="CDD" id="cd00293">
    <property type="entry name" value="USP-like"/>
    <property type="match status" value="1"/>
</dbReference>
<feature type="domain" description="UspA" evidence="2">
    <location>
        <begin position="1"/>
        <end position="144"/>
    </location>
</feature>
<dbReference type="PANTHER" id="PTHR46268:SF6">
    <property type="entry name" value="UNIVERSAL STRESS PROTEIN UP12"/>
    <property type="match status" value="1"/>
</dbReference>
<evidence type="ECO:0000256" key="1">
    <source>
        <dbReference type="ARBA" id="ARBA00008791"/>
    </source>
</evidence>